<gene>
    <name evidence="1" type="ORF">CDEST_13566</name>
</gene>
<dbReference type="AlphaFoldDB" id="A0AAX4IZ70"/>
<sequence>MRFQDSLSPVGVCCAAEMHLGWHHFRHVLLRNFPCPAHLRRDVGQPYMIMGYVPESASL</sequence>
<evidence type="ECO:0000313" key="1">
    <source>
        <dbReference type="EMBL" id="WQF88552.1"/>
    </source>
</evidence>
<organism evidence="1 2">
    <name type="scientific">Colletotrichum destructivum</name>
    <dbReference type="NCBI Taxonomy" id="34406"/>
    <lineage>
        <taxon>Eukaryota</taxon>
        <taxon>Fungi</taxon>
        <taxon>Dikarya</taxon>
        <taxon>Ascomycota</taxon>
        <taxon>Pezizomycotina</taxon>
        <taxon>Sordariomycetes</taxon>
        <taxon>Hypocreomycetidae</taxon>
        <taxon>Glomerellales</taxon>
        <taxon>Glomerellaceae</taxon>
        <taxon>Colletotrichum</taxon>
        <taxon>Colletotrichum destructivum species complex</taxon>
    </lineage>
</organism>
<dbReference type="Proteomes" id="UP001322277">
    <property type="component" value="Chromosome 9"/>
</dbReference>
<dbReference type="KEGG" id="cdet:87950066"/>
<name>A0AAX4IZ70_9PEZI</name>
<proteinExistence type="predicted"/>
<dbReference type="EMBL" id="CP137313">
    <property type="protein sequence ID" value="WQF88552.1"/>
    <property type="molecule type" value="Genomic_DNA"/>
</dbReference>
<dbReference type="RefSeq" id="XP_062785773.1">
    <property type="nucleotide sequence ID" value="XM_062929722.1"/>
</dbReference>
<reference evidence="2" key="1">
    <citation type="journal article" date="2023" name="bioRxiv">
        <title>Complete genome of the Medicago anthracnose fungus, Colletotrichum destructivum, reveals a mini-chromosome-like region within a core chromosome.</title>
        <authorList>
            <person name="Lapalu N."/>
            <person name="Simon A."/>
            <person name="Lu A."/>
            <person name="Plaumann P.-L."/>
            <person name="Amselem J."/>
            <person name="Pigne S."/>
            <person name="Auger A."/>
            <person name="Koch C."/>
            <person name="Dallery J.-F."/>
            <person name="O'Connell R.J."/>
        </authorList>
    </citation>
    <scope>NUCLEOTIDE SEQUENCE [LARGE SCALE GENOMIC DNA]</scope>
    <source>
        <strain evidence="2">CBS 520.97</strain>
    </source>
</reference>
<accession>A0AAX4IZ70</accession>
<evidence type="ECO:0000313" key="2">
    <source>
        <dbReference type="Proteomes" id="UP001322277"/>
    </source>
</evidence>
<protein>
    <submittedName>
        <fullName evidence="1">Uncharacterized protein</fullName>
    </submittedName>
</protein>
<keyword evidence="2" id="KW-1185">Reference proteome</keyword>
<dbReference type="GeneID" id="87950066"/>